<dbReference type="Proteomes" id="UP000606490">
    <property type="component" value="Unassembled WGS sequence"/>
</dbReference>
<dbReference type="RefSeq" id="WP_202826046.1">
    <property type="nucleotide sequence ID" value="NZ_JAEUXJ010000004.1"/>
</dbReference>
<name>A0ABS1V3Q7_9PROT</name>
<dbReference type="InterPro" id="IPR013149">
    <property type="entry name" value="ADH-like_C"/>
</dbReference>
<dbReference type="CDD" id="cd08241">
    <property type="entry name" value="QOR1"/>
    <property type="match status" value="1"/>
</dbReference>
<comment type="caution">
    <text evidence="2">The sequence shown here is derived from an EMBL/GenBank/DDBJ whole genome shotgun (WGS) entry which is preliminary data.</text>
</comment>
<keyword evidence="3" id="KW-1185">Reference proteome</keyword>
<organism evidence="2 3">
    <name type="scientific">Belnapia mucosa</name>
    <dbReference type="NCBI Taxonomy" id="2804532"/>
    <lineage>
        <taxon>Bacteria</taxon>
        <taxon>Pseudomonadati</taxon>
        <taxon>Pseudomonadota</taxon>
        <taxon>Alphaproteobacteria</taxon>
        <taxon>Acetobacterales</taxon>
        <taxon>Roseomonadaceae</taxon>
        <taxon>Belnapia</taxon>
    </lineage>
</organism>
<gene>
    <name evidence="2" type="ORF">JMJ55_13420</name>
</gene>
<dbReference type="Gene3D" id="3.90.180.10">
    <property type="entry name" value="Medium-chain alcohol dehydrogenases, catalytic domain"/>
    <property type="match status" value="1"/>
</dbReference>
<protein>
    <submittedName>
        <fullName evidence="2">NADPH:quinone oxidoreductase family protein</fullName>
    </submittedName>
</protein>
<dbReference type="SUPFAM" id="SSF51735">
    <property type="entry name" value="NAD(P)-binding Rossmann-fold domains"/>
    <property type="match status" value="1"/>
</dbReference>
<evidence type="ECO:0000313" key="3">
    <source>
        <dbReference type="Proteomes" id="UP000606490"/>
    </source>
</evidence>
<sequence>MRAILCRRHGDYRDMQVEEVAAPVPGPGEVSIAVQAAGVSFANILAIAGQHQNRAEPPFIPGTEVAGTVLACGTGVTGLAPGQRVMAALPRGGFAEQAVARAEVTCAIPDSLGFAAATLFPTIYGTAYTALVAEARLEAGETLLVHGAAGASGLAAVQLGRALGARVIACASTPEKCRAALDAGAAHAVAPGEFREEVLALTGGRGVDVVFDPVGGAAFTQSLRCMAPEARLLAIGFASGEIPQVPANLLLVKNIAVIGVYWGYYTGWARQPPSARARRRVAEGFAALFRLFEEERIAPLVQAEFPFDRFAEALGIVEGRAAIGKVVLTP</sequence>
<dbReference type="SUPFAM" id="SSF50129">
    <property type="entry name" value="GroES-like"/>
    <property type="match status" value="1"/>
</dbReference>
<dbReference type="InterPro" id="IPR020843">
    <property type="entry name" value="ER"/>
</dbReference>
<dbReference type="Gene3D" id="3.40.50.720">
    <property type="entry name" value="NAD(P)-binding Rossmann-like Domain"/>
    <property type="match status" value="1"/>
</dbReference>
<dbReference type="InterPro" id="IPR013154">
    <property type="entry name" value="ADH-like_N"/>
</dbReference>
<feature type="domain" description="Enoyl reductase (ER)" evidence="1">
    <location>
        <begin position="10"/>
        <end position="328"/>
    </location>
</feature>
<dbReference type="EMBL" id="JAEUXJ010000004">
    <property type="protein sequence ID" value="MBL6456328.1"/>
    <property type="molecule type" value="Genomic_DNA"/>
</dbReference>
<dbReference type="InterPro" id="IPR011032">
    <property type="entry name" value="GroES-like_sf"/>
</dbReference>
<evidence type="ECO:0000313" key="2">
    <source>
        <dbReference type="EMBL" id="MBL6456328.1"/>
    </source>
</evidence>
<dbReference type="Pfam" id="PF00107">
    <property type="entry name" value="ADH_zinc_N"/>
    <property type="match status" value="1"/>
</dbReference>
<dbReference type="Pfam" id="PF08240">
    <property type="entry name" value="ADH_N"/>
    <property type="match status" value="1"/>
</dbReference>
<proteinExistence type="predicted"/>
<evidence type="ECO:0000259" key="1">
    <source>
        <dbReference type="SMART" id="SM00829"/>
    </source>
</evidence>
<dbReference type="InterPro" id="IPR051397">
    <property type="entry name" value="Zn-ADH-like_protein"/>
</dbReference>
<dbReference type="InterPro" id="IPR036291">
    <property type="entry name" value="NAD(P)-bd_dom_sf"/>
</dbReference>
<dbReference type="PANTHER" id="PTHR43677">
    <property type="entry name" value="SHORT-CHAIN DEHYDROGENASE/REDUCTASE"/>
    <property type="match status" value="1"/>
</dbReference>
<accession>A0ABS1V3Q7</accession>
<dbReference type="SMART" id="SM00829">
    <property type="entry name" value="PKS_ER"/>
    <property type="match status" value="1"/>
</dbReference>
<dbReference type="PANTHER" id="PTHR43677:SF4">
    <property type="entry name" value="QUINONE OXIDOREDUCTASE-LIKE PROTEIN 2"/>
    <property type="match status" value="1"/>
</dbReference>
<reference evidence="2 3" key="1">
    <citation type="submission" date="2021-01" db="EMBL/GenBank/DDBJ databases">
        <title>Belnapia mucosa sp. nov. and Belnapia arida sp. nov., isolated from the Tabernas Desert (Almeria, Spain).</title>
        <authorList>
            <person name="Molina-Menor E."/>
            <person name="Vidal-Verdu A."/>
            <person name="Calonge A."/>
            <person name="Satari L."/>
            <person name="Pereto Magraner J."/>
            <person name="Porcar Miralles M."/>
        </authorList>
    </citation>
    <scope>NUCLEOTIDE SEQUENCE [LARGE SCALE GENOMIC DNA]</scope>
    <source>
        <strain evidence="2 3">T6</strain>
    </source>
</reference>